<accession>A0A1J4K4F6</accession>
<name>A0A1J4K4F6_9EUKA</name>
<dbReference type="RefSeq" id="XP_068357517.1">
    <property type="nucleotide sequence ID" value="XM_068505955.1"/>
</dbReference>
<evidence type="ECO:0000313" key="2">
    <source>
        <dbReference type="Proteomes" id="UP000179807"/>
    </source>
</evidence>
<dbReference type="VEuPathDB" id="TrichDB:TRFO_28079"/>
<dbReference type="SUPFAM" id="SSF48371">
    <property type="entry name" value="ARM repeat"/>
    <property type="match status" value="1"/>
</dbReference>
<proteinExistence type="predicted"/>
<organism evidence="1 2">
    <name type="scientific">Tritrichomonas foetus</name>
    <dbReference type="NCBI Taxonomy" id="1144522"/>
    <lineage>
        <taxon>Eukaryota</taxon>
        <taxon>Metamonada</taxon>
        <taxon>Parabasalia</taxon>
        <taxon>Tritrichomonadida</taxon>
        <taxon>Tritrichomonadidae</taxon>
        <taxon>Tritrichomonas</taxon>
    </lineage>
</organism>
<keyword evidence="2" id="KW-1185">Reference proteome</keyword>
<sequence>MYDDGDRLYPVQIPVPINLKVLLSNESTKVEEVLHQDITFRLFRTSEPSLIAFLVNKIDRLLELSFDANADPETSAKAFAILEHSQETITAALLAKQRLHNTACSVLTKTESTNTLYLNRLASLTLSAIYIDPEAFIASCGFILQLIQFCAEPSILSLFESICMPTDDNDNVDIQKWLVSIGFPDILQRELDDFPSQMEEATLLNPKANYYNSLLRIVAVCGSSPILGPKVCTYAFVTALNQNAGNYPQFIENSRWEAISAIYCPDTEETMRGFFPLAVEIISDEARVLTRACTAAIDLLTVIVKYDTVLVDFIISMHVPHIIINNVLNHPNATLLHISAIDFIEEIIQNDKIRGKFADELMEILLLAFQQENKCLRRTLYKIIKIVIKYCKMNSKIAFDFRNNQRFTEMLKTKLIHYRQVLKSQYGGSFRYSVSDDVTMLAQRAMNNYGV</sequence>
<dbReference type="EMBL" id="MLAK01000794">
    <property type="protein sequence ID" value="OHT04381.1"/>
    <property type="molecule type" value="Genomic_DNA"/>
</dbReference>
<evidence type="ECO:0000313" key="1">
    <source>
        <dbReference type="EMBL" id="OHT04381.1"/>
    </source>
</evidence>
<gene>
    <name evidence="1" type="ORF">TRFO_28079</name>
</gene>
<reference evidence="1" key="1">
    <citation type="submission" date="2016-10" db="EMBL/GenBank/DDBJ databases">
        <authorList>
            <person name="Benchimol M."/>
            <person name="Almeida L.G."/>
            <person name="Vasconcelos A.T."/>
            <person name="Perreira-Neves A."/>
            <person name="Rosa I.A."/>
            <person name="Tasca T."/>
            <person name="Bogo M.R."/>
            <person name="de Souza W."/>
        </authorList>
    </citation>
    <scope>NUCLEOTIDE SEQUENCE [LARGE SCALE GENOMIC DNA]</scope>
    <source>
        <strain evidence="1">K</strain>
    </source>
</reference>
<dbReference type="GeneID" id="94840659"/>
<dbReference type="InterPro" id="IPR016024">
    <property type="entry name" value="ARM-type_fold"/>
</dbReference>
<dbReference type="OrthoDB" id="10497106at2759"/>
<dbReference type="AlphaFoldDB" id="A0A1J4K4F6"/>
<dbReference type="Proteomes" id="UP000179807">
    <property type="component" value="Unassembled WGS sequence"/>
</dbReference>
<protein>
    <submittedName>
        <fullName evidence="1">Uncharacterized protein</fullName>
    </submittedName>
</protein>
<comment type="caution">
    <text evidence="1">The sequence shown here is derived from an EMBL/GenBank/DDBJ whole genome shotgun (WGS) entry which is preliminary data.</text>
</comment>